<dbReference type="AlphaFoldDB" id="A0A221K1Y3"/>
<dbReference type="Proteomes" id="UP000199754">
    <property type="component" value="Chromosome"/>
</dbReference>
<proteinExistence type="predicted"/>
<organism evidence="1 2">
    <name type="scientific">Pseudosulfitobacter pseudonitzschiae</name>
    <dbReference type="NCBI Taxonomy" id="1402135"/>
    <lineage>
        <taxon>Bacteria</taxon>
        <taxon>Pseudomonadati</taxon>
        <taxon>Pseudomonadota</taxon>
        <taxon>Alphaproteobacteria</taxon>
        <taxon>Rhodobacterales</taxon>
        <taxon>Roseobacteraceae</taxon>
        <taxon>Pseudosulfitobacter</taxon>
    </lineage>
</organism>
<dbReference type="RefSeq" id="WP_205387971.1">
    <property type="nucleotide sequence ID" value="NZ_JBMGNR010000004.1"/>
</dbReference>
<dbReference type="EMBL" id="CP022415">
    <property type="protein sequence ID" value="ASM72900.1"/>
    <property type="molecule type" value="Genomic_DNA"/>
</dbReference>
<sequence length="80" mass="9504">MIALPRLAPLMWPLRLLSQRPLRWCWIGPKPHALCLYAESVDRRLRQASDHGTNFDRTHYKFFKANRLMRGNFVEIPLIC</sequence>
<protein>
    <submittedName>
        <fullName evidence="1">Uncharacterized protein</fullName>
    </submittedName>
</protein>
<evidence type="ECO:0000313" key="1">
    <source>
        <dbReference type="EMBL" id="ASM72900.1"/>
    </source>
</evidence>
<name>A0A221K1Y3_9RHOB</name>
<evidence type="ECO:0000313" key="2">
    <source>
        <dbReference type="Proteomes" id="UP000199754"/>
    </source>
</evidence>
<reference evidence="1 2" key="1">
    <citation type="submission" date="2017-07" db="EMBL/GenBank/DDBJ databases">
        <title>Genome Sequence of Sulfitobacter pseudonitzschiae Strain SMR1 Isolated from a culture of the Diatom Skeletonema marinoi.</title>
        <authorList>
            <person name="Topel M."/>
            <person name="Pinder M.I.M."/>
            <person name="Johansson O.N."/>
            <person name="Kourtchenko O."/>
            <person name="Godhe A."/>
            <person name="Clarke A.K."/>
        </authorList>
    </citation>
    <scope>NUCLEOTIDE SEQUENCE [LARGE SCALE GENOMIC DNA]</scope>
    <source>
        <strain evidence="1 2">SMR1</strain>
    </source>
</reference>
<dbReference type="KEGG" id="spse:SULPSESMR1_02098"/>
<accession>A0A221K1Y3</accession>
<gene>
    <name evidence="1" type="ORF">SULPSESMR1_02098</name>
</gene>
<keyword evidence="2" id="KW-1185">Reference proteome</keyword>